<dbReference type="PANTHER" id="PTHR31905:SF2">
    <property type="entry name" value="PROTEIN MIX23"/>
    <property type="match status" value="1"/>
</dbReference>
<sequence length="198" mass="22069">MTSHADAPAPPPLTPGFCFSTSTLKDFLRASRATTDDSISQQLNTLARPPTFNPTTTSSRQPSHRLIPRSTMTEFLHSTLYPSWSARTQVLRYCASVAAAPDPDDPAAADIARANEAHKEKVVDERLDPYSGRWFPRESRTEVLAGVVRNESGVEDIVRERTWDEVRSRTADGMGGLTWEQAYEQWRQQRQSSDSGSS</sequence>
<dbReference type="InterPro" id="IPR019171">
    <property type="entry name" value="MIX23"/>
</dbReference>
<dbReference type="PANTHER" id="PTHR31905">
    <property type="entry name" value="COILED-COIL DOMAIN-CONTAINING PROTEIN 58"/>
    <property type="match status" value="1"/>
</dbReference>
<keyword evidence="4" id="KW-1185">Reference proteome</keyword>
<accession>W7IGS1</accession>
<gene>
    <name evidence="3" type="ORF">DRE_02189</name>
</gene>
<protein>
    <recommendedName>
        <fullName evidence="5">Caffeine-induced death protein Cid2</fullName>
    </recommendedName>
</protein>
<feature type="compositionally biased region" description="Polar residues" evidence="2">
    <location>
        <begin position="35"/>
        <end position="45"/>
    </location>
</feature>
<dbReference type="HOGENOM" id="CLU_081050_1_0_1"/>
<name>W7IGS1_9PEZI</name>
<evidence type="ECO:0000256" key="2">
    <source>
        <dbReference type="SAM" id="MobiDB-lite"/>
    </source>
</evidence>
<proteinExistence type="inferred from homology"/>
<feature type="region of interest" description="Disordered" evidence="2">
    <location>
        <begin position="35"/>
        <end position="64"/>
    </location>
</feature>
<dbReference type="AlphaFoldDB" id="W7IGS1"/>
<dbReference type="EMBL" id="KI966390">
    <property type="protein sequence ID" value="EWC48420.1"/>
    <property type="molecule type" value="Genomic_DNA"/>
</dbReference>
<dbReference type="OrthoDB" id="5593818at2759"/>
<evidence type="ECO:0000313" key="4">
    <source>
        <dbReference type="Proteomes" id="UP000024837"/>
    </source>
</evidence>
<reference evidence="3 4" key="1">
    <citation type="submission" date="2013-05" db="EMBL/GenBank/DDBJ databases">
        <title>Drechslerella stenobrocha genome reveals carnivorous origination and mechanical trapping mechanism of predatory fungi.</title>
        <authorList>
            <person name="Liu X."/>
            <person name="Zhang W."/>
            <person name="Liu K."/>
        </authorList>
    </citation>
    <scope>NUCLEOTIDE SEQUENCE [LARGE SCALE GENOMIC DNA]</scope>
    <source>
        <strain evidence="3 4">248</strain>
    </source>
</reference>
<dbReference type="Pfam" id="PF09774">
    <property type="entry name" value="MIX23"/>
    <property type="match status" value="1"/>
</dbReference>
<organism evidence="3 4">
    <name type="scientific">Drechslerella stenobrocha 248</name>
    <dbReference type="NCBI Taxonomy" id="1043628"/>
    <lineage>
        <taxon>Eukaryota</taxon>
        <taxon>Fungi</taxon>
        <taxon>Dikarya</taxon>
        <taxon>Ascomycota</taxon>
        <taxon>Pezizomycotina</taxon>
        <taxon>Orbiliomycetes</taxon>
        <taxon>Orbiliales</taxon>
        <taxon>Orbiliaceae</taxon>
        <taxon>Drechslerella</taxon>
    </lineage>
</organism>
<dbReference type="Proteomes" id="UP000024837">
    <property type="component" value="Unassembled WGS sequence"/>
</dbReference>
<evidence type="ECO:0000256" key="1">
    <source>
        <dbReference type="ARBA" id="ARBA00024204"/>
    </source>
</evidence>
<dbReference type="GO" id="GO:0005758">
    <property type="term" value="C:mitochondrial intermembrane space"/>
    <property type="evidence" value="ECO:0007669"/>
    <property type="project" value="InterPro"/>
</dbReference>
<evidence type="ECO:0008006" key="5">
    <source>
        <dbReference type="Google" id="ProtNLM"/>
    </source>
</evidence>
<evidence type="ECO:0000313" key="3">
    <source>
        <dbReference type="EMBL" id="EWC48420.1"/>
    </source>
</evidence>
<comment type="similarity">
    <text evidence="1">Belongs to the MIX23 family.</text>
</comment>